<protein>
    <submittedName>
        <fullName evidence="1">Uncharacterized protein</fullName>
    </submittedName>
</protein>
<dbReference type="EMBL" id="BK032802">
    <property type="protein sequence ID" value="DAF61055.1"/>
    <property type="molecule type" value="Genomic_DNA"/>
</dbReference>
<accession>A0A8S5TDJ6</accession>
<evidence type="ECO:0000313" key="1">
    <source>
        <dbReference type="EMBL" id="DAF61055.1"/>
    </source>
</evidence>
<reference evidence="1" key="1">
    <citation type="journal article" date="2021" name="Proc. Natl. Acad. Sci. U.S.A.">
        <title>A Catalog of Tens of Thousands of Viruses from Human Metagenomes Reveals Hidden Associations with Chronic Diseases.</title>
        <authorList>
            <person name="Tisza M.J."/>
            <person name="Buck C.B."/>
        </authorList>
    </citation>
    <scope>NUCLEOTIDE SEQUENCE</scope>
    <source>
        <strain evidence="1">Ctesc4</strain>
    </source>
</reference>
<organism evidence="1">
    <name type="scientific">Phage sp. ctesc4</name>
    <dbReference type="NCBI Taxonomy" id="2828008"/>
    <lineage>
        <taxon>Viruses</taxon>
    </lineage>
</organism>
<sequence length="36" mass="4449">MKLVWLRWRIWRRGLPSRCLAGTGRLLRLRLLMRLT</sequence>
<name>A0A8S5TDJ6_9VIRU</name>
<proteinExistence type="predicted"/>